<comment type="similarity">
    <text evidence="1">Belongs to the universal stress protein A family.</text>
</comment>
<dbReference type="CDD" id="cd00293">
    <property type="entry name" value="USP-like"/>
    <property type="match status" value="1"/>
</dbReference>
<reference evidence="3 4" key="1">
    <citation type="submission" date="2017-10" db="EMBL/GenBank/DDBJ databases">
        <title>Sequencing the genomes of 1000 actinobacteria strains.</title>
        <authorList>
            <person name="Klenk H.-P."/>
        </authorList>
    </citation>
    <scope>NUCLEOTIDE SEQUENCE [LARGE SCALE GENOMIC DNA]</scope>
    <source>
        <strain evidence="3 4">DSM 15597</strain>
    </source>
</reference>
<dbReference type="InterPro" id="IPR006016">
    <property type="entry name" value="UspA"/>
</dbReference>
<dbReference type="Pfam" id="PF00582">
    <property type="entry name" value="Usp"/>
    <property type="match status" value="2"/>
</dbReference>
<dbReference type="SUPFAM" id="SSF52402">
    <property type="entry name" value="Adenine nucleotide alpha hydrolases-like"/>
    <property type="match status" value="2"/>
</dbReference>
<accession>A0A2A9CSH3</accession>
<dbReference type="OrthoDB" id="3873975at2"/>
<sequence length="292" mass="30643">MTTQSPVRVLAGFDGSDDAYVALSYAIAEAKHRDADLVLAHAIDDIVLNSAWGVVFDPEEIKLNAAEMLARAVDDAVAAGLERSRVHTEVVLGNPAAGLTKLSQNAAVVVVGRRSSEQGDKPFVGSTTLGVVGASHAPVIAVSTSDDPHELRTGVIGVGVDTSARGADALRWALAEARDHGGRVVVMSVCRVPSGRWLLGGQLTVEQQDAAIEVTRQRVAELIDQLSPEFPDVPVDLEVSCGSPLDVLTVESAELDLLVLEVHASFPTYSVGGLIRGLLAHGRCPIGTITPR</sequence>
<organism evidence="3 4">
    <name type="scientific">Propionicimonas paludicola</name>
    <dbReference type="NCBI Taxonomy" id="185243"/>
    <lineage>
        <taxon>Bacteria</taxon>
        <taxon>Bacillati</taxon>
        <taxon>Actinomycetota</taxon>
        <taxon>Actinomycetes</taxon>
        <taxon>Propionibacteriales</taxon>
        <taxon>Nocardioidaceae</taxon>
        <taxon>Propionicimonas</taxon>
    </lineage>
</organism>
<comment type="caution">
    <text evidence="3">The sequence shown here is derived from an EMBL/GenBank/DDBJ whole genome shotgun (WGS) entry which is preliminary data.</text>
</comment>
<dbReference type="RefSeq" id="WP_098460104.1">
    <property type="nucleotide sequence ID" value="NZ_PDJC01000001.1"/>
</dbReference>
<dbReference type="PANTHER" id="PTHR46268">
    <property type="entry name" value="STRESS RESPONSE PROTEIN NHAX"/>
    <property type="match status" value="1"/>
</dbReference>
<dbReference type="EMBL" id="PDJC01000001">
    <property type="protein sequence ID" value="PFG16580.1"/>
    <property type="molecule type" value="Genomic_DNA"/>
</dbReference>
<dbReference type="InterPro" id="IPR014729">
    <property type="entry name" value="Rossmann-like_a/b/a_fold"/>
</dbReference>
<dbReference type="Proteomes" id="UP000226079">
    <property type="component" value="Unassembled WGS sequence"/>
</dbReference>
<evidence type="ECO:0000259" key="2">
    <source>
        <dbReference type="Pfam" id="PF00582"/>
    </source>
</evidence>
<feature type="domain" description="UspA" evidence="2">
    <location>
        <begin position="8"/>
        <end position="142"/>
    </location>
</feature>
<dbReference type="InterPro" id="IPR006015">
    <property type="entry name" value="Universal_stress_UspA"/>
</dbReference>
<name>A0A2A9CSH3_9ACTN</name>
<keyword evidence="4" id="KW-1185">Reference proteome</keyword>
<dbReference type="Gene3D" id="3.40.50.620">
    <property type="entry name" value="HUPs"/>
    <property type="match status" value="2"/>
</dbReference>
<feature type="domain" description="UspA" evidence="2">
    <location>
        <begin position="156"/>
        <end position="285"/>
    </location>
</feature>
<evidence type="ECO:0000313" key="3">
    <source>
        <dbReference type="EMBL" id="PFG16580.1"/>
    </source>
</evidence>
<dbReference type="PANTHER" id="PTHR46268:SF6">
    <property type="entry name" value="UNIVERSAL STRESS PROTEIN UP12"/>
    <property type="match status" value="1"/>
</dbReference>
<proteinExistence type="inferred from homology"/>
<evidence type="ECO:0000256" key="1">
    <source>
        <dbReference type="ARBA" id="ARBA00008791"/>
    </source>
</evidence>
<protein>
    <submittedName>
        <fullName evidence="3">Nucleotide-binding universal stress UspA family protein</fullName>
    </submittedName>
</protein>
<dbReference type="AlphaFoldDB" id="A0A2A9CSH3"/>
<evidence type="ECO:0000313" key="4">
    <source>
        <dbReference type="Proteomes" id="UP000226079"/>
    </source>
</evidence>
<gene>
    <name evidence="3" type="ORF">ATK74_1127</name>
</gene>
<dbReference type="PRINTS" id="PR01438">
    <property type="entry name" value="UNVRSLSTRESS"/>
</dbReference>